<dbReference type="EMBL" id="BAAABY010000033">
    <property type="protein sequence ID" value="GAA0476957.1"/>
    <property type="molecule type" value="Genomic_DNA"/>
</dbReference>
<evidence type="ECO:0000313" key="3">
    <source>
        <dbReference type="Proteomes" id="UP001500909"/>
    </source>
</evidence>
<comment type="caution">
    <text evidence="2">The sequence shown here is derived from an EMBL/GenBank/DDBJ whole genome shotgun (WGS) entry which is preliminary data.</text>
</comment>
<keyword evidence="3" id="KW-1185">Reference proteome</keyword>
<gene>
    <name evidence="2" type="ORF">GCM10010361_46810</name>
</gene>
<protein>
    <submittedName>
        <fullName evidence="2">Uncharacterized protein</fullName>
    </submittedName>
</protein>
<feature type="region of interest" description="Disordered" evidence="1">
    <location>
        <begin position="1"/>
        <end position="38"/>
    </location>
</feature>
<dbReference type="Proteomes" id="UP001500909">
    <property type="component" value="Unassembled WGS sequence"/>
</dbReference>
<sequence length="87" mass="8690">MTGQPPWGLVTSDPHDQAPLGPAVSGRGADAAPTATSGDAAGIAGYGNTLHTAAGMEGAPSHSSSMSRATDRGAAWVAEIRVRMSMQ</sequence>
<evidence type="ECO:0000313" key="2">
    <source>
        <dbReference type="EMBL" id="GAA0476957.1"/>
    </source>
</evidence>
<accession>A0ABN1AHY0</accession>
<name>A0ABN1AHY0_9ACTN</name>
<proteinExistence type="predicted"/>
<organism evidence="2 3">
    <name type="scientific">Streptomyces olivaceiscleroticus</name>
    <dbReference type="NCBI Taxonomy" id="68245"/>
    <lineage>
        <taxon>Bacteria</taxon>
        <taxon>Bacillati</taxon>
        <taxon>Actinomycetota</taxon>
        <taxon>Actinomycetes</taxon>
        <taxon>Kitasatosporales</taxon>
        <taxon>Streptomycetaceae</taxon>
        <taxon>Streptomyces</taxon>
    </lineage>
</organism>
<reference evidence="2 3" key="1">
    <citation type="journal article" date="2019" name="Int. J. Syst. Evol. Microbiol.">
        <title>The Global Catalogue of Microorganisms (GCM) 10K type strain sequencing project: providing services to taxonomists for standard genome sequencing and annotation.</title>
        <authorList>
            <consortium name="The Broad Institute Genomics Platform"/>
            <consortium name="The Broad Institute Genome Sequencing Center for Infectious Disease"/>
            <person name="Wu L."/>
            <person name="Ma J."/>
        </authorList>
    </citation>
    <scope>NUCLEOTIDE SEQUENCE [LARGE SCALE GENOMIC DNA]</scope>
    <source>
        <strain evidence="2 3">JCM 4805</strain>
    </source>
</reference>
<evidence type="ECO:0000256" key="1">
    <source>
        <dbReference type="SAM" id="MobiDB-lite"/>
    </source>
</evidence>